<organism evidence="3 4">
    <name type="scientific">Paraburkholderia agricolaris</name>
    <dbReference type="NCBI Taxonomy" id="2152888"/>
    <lineage>
        <taxon>Bacteria</taxon>
        <taxon>Pseudomonadati</taxon>
        <taxon>Pseudomonadota</taxon>
        <taxon>Betaproteobacteria</taxon>
        <taxon>Burkholderiales</taxon>
        <taxon>Burkholderiaceae</taxon>
        <taxon>Paraburkholderia</taxon>
    </lineage>
</organism>
<dbReference type="Proteomes" id="UP001629249">
    <property type="component" value="Unassembled WGS sequence"/>
</dbReference>
<proteinExistence type="inferred from homology"/>
<keyword evidence="4" id="KW-1185">Reference proteome</keyword>
<dbReference type="InterPro" id="IPR006680">
    <property type="entry name" value="Amidohydro-rel"/>
</dbReference>
<comment type="caution">
    <text evidence="3">The sequence shown here is derived from an EMBL/GenBank/DDBJ whole genome shotgun (WGS) entry which is preliminary data.</text>
</comment>
<evidence type="ECO:0000313" key="3">
    <source>
        <dbReference type="EMBL" id="MFL9886915.1"/>
    </source>
</evidence>
<gene>
    <name evidence="3" type="ORF">PQR66_28005</name>
</gene>
<dbReference type="RefSeq" id="WP_408331075.1">
    <property type="nucleotide sequence ID" value="NZ_JAQQFH010000018.1"/>
</dbReference>
<dbReference type="Pfam" id="PF04909">
    <property type="entry name" value="Amidohydro_2"/>
    <property type="match status" value="1"/>
</dbReference>
<evidence type="ECO:0000256" key="1">
    <source>
        <dbReference type="ARBA" id="ARBA00038310"/>
    </source>
</evidence>
<dbReference type="PANTHER" id="PTHR43569">
    <property type="entry name" value="AMIDOHYDROLASE"/>
    <property type="match status" value="1"/>
</dbReference>
<reference evidence="3 4" key="1">
    <citation type="journal article" date="2024" name="Chem. Sci.">
        <title>Discovery of megapolipeptins by genome mining of a Burkholderiales bacteria collection.</title>
        <authorList>
            <person name="Paulo B.S."/>
            <person name="Recchia M.J.J."/>
            <person name="Lee S."/>
            <person name="Fergusson C.H."/>
            <person name="Romanowski S.B."/>
            <person name="Hernandez A."/>
            <person name="Krull N."/>
            <person name="Liu D.Y."/>
            <person name="Cavanagh H."/>
            <person name="Bos A."/>
            <person name="Gray C.A."/>
            <person name="Murphy B.T."/>
            <person name="Linington R.G."/>
            <person name="Eustaquio A.S."/>
        </authorList>
    </citation>
    <scope>NUCLEOTIDE SEQUENCE [LARGE SCALE GENOMIC DNA]</scope>
    <source>
        <strain evidence="3 4">RL16-012-BIC-B</strain>
    </source>
</reference>
<dbReference type="EMBL" id="JAQQFN010000024">
    <property type="protein sequence ID" value="MFL9886915.1"/>
    <property type="molecule type" value="Genomic_DNA"/>
</dbReference>
<protein>
    <submittedName>
        <fullName evidence="3">Amidohydrolase family protein</fullName>
    </submittedName>
</protein>
<evidence type="ECO:0000313" key="4">
    <source>
        <dbReference type="Proteomes" id="UP001629249"/>
    </source>
</evidence>
<feature type="domain" description="Amidohydrolase-related" evidence="2">
    <location>
        <begin position="15"/>
        <end position="307"/>
    </location>
</feature>
<dbReference type="Gene3D" id="3.20.20.140">
    <property type="entry name" value="Metal-dependent hydrolases"/>
    <property type="match status" value="1"/>
</dbReference>
<comment type="similarity">
    <text evidence="1">Belongs to the metallo-dependent hydrolases superfamily.</text>
</comment>
<dbReference type="InterPro" id="IPR032466">
    <property type="entry name" value="Metal_Hydrolase"/>
</dbReference>
<sequence length="318" mass="35530">MNSRDTERVDSLYIVDAHHHLWDLQSGHYPWLQDEYLGAGFFLGEYDKLRQNYLDDAYRRDTAHYRVVATVHIEAERSRTQQVDETRWLHDQGARTGLPSVIVPHVCFTQPDLDAVLAAHVRFPAVRGIRSKPVSAADPDSEVAGQPGTLQDPAWLDGLAQLEGYGLSWDLRVPFWHLCEAAEVAKLFPGLAIVLNHTGLPLDRSEEGLSIWRKGLAALADAPNVFIKLSELGLRGGQWDPISNRRVLRDAVSIFGAKRAIFASNLPVSGLSASFEQIVDGVLDAVADLGDEAVQDIFANNARRFYRMNDTFPKHEQL</sequence>
<dbReference type="InterPro" id="IPR052350">
    <property type="entry name" value="Metallo-dep_Lactonases"/>
</dbReference>
<dbReference type="SUPFAM" id="SSF51556">
    <property type="entry name" value="Metallo-dependent hydrolases"/>
    <property type="match status" value="1"/>
</dbReference>
<name>A0ABW8ZVQ9_9BURK</name>
<dbReference type="PANTHER" id="PTHR43569:SF1">
    <property type="entry name" value="BLL3371 PROTEIN"/>
    <property type="match status" value="1"/>
</dbReference>
<accession>A0ABW8ZVQ9</accession>
<evidence type="ECO:0000259" key="2">
    <source>
        <dbReference type="Pfam" id="PF04909"/>
    </source>
</evidence>